<comment type="caution">
    <text evidence="2">The sequence shown here is derived from an EMBL/GenBank/DDBJ whole genome shotgun (WGS) entry which is preliminary data.</text>
</comment>
<dbReference type="PATRIC" id="fig|294.132.peg.1414"/>
<accession>A0A0F4TRT2</accession>
<evidence type="ECO:0000313" key="3">
    <source>
        <dbReference type="Proteomes" id="UP000033588"/>
    </source>
</evidence>
<feature type="transmembrane region" description="Helical" evidence="1">
    <location>
        <begin position="7"/>
        <end position="24"/>
    </location>
</feature>
<dbReference type="RefSeq" id="WP_046040623.1">
    <property type="nucleotide sequence ID" value="NZ_LACC01000015.1"/>
</dbReference>
<keyword evidence="1" id="KW-0472">Membrane</keyword>
<evidence type="ECO:0000256" key="1">
    <source>
        <dbReference type="SAM" id="Phobius"/>
    </source>
</evidence>
<dbReference type="EMBL" id="LACC01000015">
    <property type="protein sequence ID" value="KJZ46082.1"/>
    <property type="molecule type" value="Genomic_DNA"/>
</dbReference>
<dbReference type="Proteomes" id="UP000033588">
    <property type="component" value="Unassembled WGS sequence"/>
</dbReference>
<dbReference type="OrthoDB" id="7022006at2"/>
<feature type="transmembrane region" description="Helical" evidence="1">
    <location>
        <begin position="36"/>
        <end position="60"/>
    </location>
</feature>
<gene>
    <name evidence="2" type="ORF">VC35_13270</name>
</gene>
<evidence type="ECO:0000313" key="2">
    <source>
        <dbReference type="EMBL" id="KJZ46082.1"/>
    </source>
</evidence>
<keyword evidence="1" id="KW-0812">Transmembrane</keyword>
<keyword evidence="1" id="KW-1133">Transmembrane helix</keyword>
<proteinExistence type="predicted"/>
<organism evidence="2 3">
    <name type="scientific">Pseudomonas fluorescens</name>
    <dbReference type="NCBI Taxonomy" id="294"/>
    <lineage>
        <taxon>Bacteria</taxon>
        <taxon>Pseudomonadati</taxon>
        <taxon>Pseudomonadota</taxon>
        <taxon>Gammaproteobacteria</taxon>
        <taxon>Pseudomonadales</taxon>
        <taxon>Pseudomonadaceae</taxon>
        <taxon>Pseudomonas</taxon>
    </lineage>
</organism>
<protein>
    <submittedName>
        <fullName evidence="2">Uncharacterized protein</fullName>
    </submittedName>
</protein>
<name>A0A0F4TRT2_PSEFL</name>
<reference evidence="2 3" key="1">
    <citation type="submission" date="2015-03" db="EMBL/GenBank/DDBJ databases">
        <title>Comparative genomics of Pseudomonas insights into diversity of traits involved in vanlence and defense.</title>
        <authorList>
            <person name="Qin Y."/>
        </authorList>
    </citation>
    <scope>NUCLEOTIDE SEQUENCE [LARGE SCALE GENOMIC DNA]</scope>
    <source>
        <strain evidence="2 3">C8</strain>
    </source>
</reference>
<sequence length="65" mass="7049">MEFIFDIVINLLAHRIGVYVLGLLSGGRFKGESGFAWGWAVAVGCLVLFAPFAALIAWLIHTSGR</sequence>
<dbReference type="AlphaFoldDB" id="A0A0F4TRT2"/>